<feature type="transmembrane region" description="Helical" evidence="6">
    <location>
        <begin position="193"/>
        <end position="215"/>
    </location>
</feature>
<dbReference type="EMBL" id="BSNF01000010">
    <property type="protein sequence ID" value="GLQ07956.1"/>
    <property type="molecule type" value="Genomic_DNA"/>
</dbReference>
<feature type="transmembrane region" description="Helical" evidence="6">
    <location>
        <begin position="24"/>
        <end position="48"/>
    </location>
</feature>
<dbReference type="PANTHER" id="PTHR22911:SF6">
    <property type="entry name" value="SOLUTE CARRIER FAMILY 35 MEMBER G1"/>
    <property type="match status" value="1"/>
</dbReference>
<dbReference type="InterPro" id="IPR037185">
    <property type="entry name" value="EmrE-like"/>
</dbReference>
<keyword evidence="4 6" id="KW-1133">Transmembrane helix</keyword>
<evidence type="ECO:0000256" key="1">
    <source>
        <dbReference type="ARBA" id="ARBA00004141"/>
    </source>
</evidence>
<dbReference type="SUPFAM" id="SSF103481">
    <property type="entry name" value="Multidrug resistance efflux transporter EmrE"/>
    <property type="match status" value="2"/>
</dbReference>
<keyword evidence="9" id="KW-1185">Reference proteome</keyword>
<dbReference type="Gene3D" id="1.10.3730.20">
    <property type="match status" value="1"/>
</dbReference>
<organism evidence="8 9">
    <name type="scientific">Sneathiella chinensis</name>
    <dbReference type="NCBI Taxonomy" id="349750"/>
    <lineage>
        <taxon>Bacteria</taxon>
        <taxon>Pseudomonadati</taxon>
        <taxon>Pseudomonadota</taxon>
        <taxon>Alphaproteobacteria</taxon>
        <taxon>Sneathiellales</taxon>
        <taxon>Sneathiellaceae</taxon>
        <taxon>Sneathiella</taxon>
    </lineage>
</organism>
<evidence type="ECO:0000256" key="3">
    <source>
        <dbReference type="ARBA" id="ARBA00022692"/>
    </source>
</evidence>
<evidence type="ECO:0000256" key="2">
    <source>
        <dbReference type="ARBA" id="ARBA00009853"/>
    </source>
</evidence>
<gene>
    <name evidence="8" type="ORF">GCM10007924_31780</name>
</gene>
<reference evidence="8" key="1">
    <citation type="journal article" date="2014" name="Int. J. Syst. Evol. Microbiol.">
        <title>Complete genome of a new Firmicutes species belonging to the dominant human colonic microbiota ('Ruminococcus bicirculans') reveals two chromosomes and a selective capacity to utilize plant glucans.</title>
        <authorList>
            <consortium name="NISC Comparative Sequencing Program"/>
            <person name="Wegmann U."/>
            <person name="Louis P."/>
            <person name="Goesmann A."/>
            <person name="Henrissat B."/>
            <person name="Duncan S.H."/>
            <person name="Flint H.J."/>
        </authorList>
    </citation>
    <scope>NUCLEOTIDE SEQUENCE</scope>
    <source>
        <strain evidence="8">NBRC 103408</strain>
    </source>
</reference>
<comment type="subcellular location">
    <subcellularLocation>
        <location evidence="1">Membrane</location>
        <topology evidence="1">Multi-pass membrane protein</topology>
    </subcellularLocation>
</comment>
<evidence type="ECO:0000313" key="8">
    <source>
        <dbReference type="EMBL" id="GLQ07956.1"/>
    </source>
</evidence>
<proteinExistence type="inferred from homology"/>
<dbReference type="PANTHER" id="PTHR22911">
    <property type="entry name" value="ACYL-MALONYL CONDENSING ENZYME-RELATED"/>
    <property type="match status" value="1"/>
</dbReference>
<dbReference type="Proteomes" id="UP001161409">
    <property type="component" value="Unassembled WGS sequence"/>
</dbReference>
<dbReference type="InterPro" id="IPR000620">
    <property type="entry name" value="EamA_dom"/>
</dbReference>
<protein>
    <submittedName>
        <fullName evidence="8">DMT transporter permease</fullName>
    </submittedName>
</protein>
<evidence type="ECO:0000259" key="7">
    <source>
        <dbReference type="Pfam" id="PF00892"/>
    </source>
</evidence>
<comment type="similarity">
    <text evidence="2">Belongs to the drug/metabolite transporter (DMT) superfamily. 10 TMS drug/metabolite exporter (DME) (TC 2.A.7.3) family.</text>
</comment>
<evidence type="ECO:0000256" key="5">
    <source>
        <dbReference type="ARBA" id="ARBA00023136"/>
    </source>
</evidence>
<feature type="transmembrane region" description="Helical" evidence="6">
    <location>
        <begin position="166"/>
        <end position="187"/>
    </location>
</feature>
<feature type="transmembrane region" description="Helical" evidence="6">
    <location>
        <begin position="135"/>
        <end position="154"/>
    </location>
</feature>
<name>A0ABQ5U955_9PROT</name>
<feature type="domain" description="EamA" evidence="7">
    <location>
        <begin position="1"/>
        <end position="127"/>
    </location>
</feature>
<feature type="transmembrane region" description="Helical" evidence="6">
    <location>
        <begin position="86"/>
        <end position="105"/>
    </location>
</feature>
<evidence type="ECO:0000256" key="4">
    <source>
        <dbReference type="ARBA" id="ARBA00022989"/>
    </source>
</evidence>
<reference evidence="8" key="2">
    <citation type="submission" date="2023-01" db="EMBL/GenBank/DDBJ databases">
        <title>Draft genome sequence of Sneathiella chinensis strain NBRC 103408.</title>
        <authorList>
            <person name="Sun Q."/>
            <person name="Mori K."/>
        </authorList>
    </citation>
    <scope>NUCLEOTIDE SEQUENCE</scope>
    <source>
        <strain evidence="8">NBRC 103408</strain>
    </source>
</reference>
<dbReference type="Pfam" id="PF00892">
    <property type="entry name" value="EamA"/>
    <property type="match status" value="2"/>
</dbReference>
<feature type="transmembrane region" description="Helical" evidence="6">
    <location>
        <begin position="60"/>
        <end position="80"/>
    </location>
</feature>
<feature type="domain" description="EamA" evidence="7">
    <location>
        <begin position="139"/>
        <end position="264"/>
    </location>
</feature>
<keyword evidence="3 6" id="KW-0812">Transmembrane</keyword>
<feature type="transmembrane region" description="Helical" evidence="6">
    <location>
        <begin position="222"/>
        <end position="242"/>
    </location>
</feature>
<comment type="caution">
    <text evidence="8">The sequence shown here is derived from an EMBL/GenBank/DDBJ whole genome shotgun (WGS) entry which is preliminary data.</text>
</comment>
<evidence type="ECO:0000256" key="6">
    <source>
        <dbReference type="SAM" id="Phobius"/>
    </source>
</evidence>
<sequence length="284" mass="30764">MLLGALLFSFMSVGIKHLGQELDSFQIGFLRAFIGLIVVLPFALRGGIRPLKTRVFKLHLARSLVGVTAMLCSFYAITQLPLADAVALNFTKPLFLILLAVLFLGEKVRWRRWLATAVGFCGVMVMVQANLEMGLASGVALFGAMMVALVSVFLKKLSRTEAPTTMMFYFGVISSLIALVPALYVWVPPTTEQLLILLVTAAVGSCGNFCMIRAFAAGEATVVAPFDYIRLIFSGILGFVIFSEVPGPWMIVGAGIIISSSLYIMQREAALRKKPTGDSTPLDS</sequence>
<evidence type="ECO:0000313" key="9">
    <source>
        <dbReference type="Proteomes" id="UP001161409"/>
    </source>
</evidence>
<keyword evidence="5 6" id="KW-0472">Membrane</keyword>
<accession>A0ABQ5U955</accession>